<dbReference type="AlphaFoldDB" id="A0AAD8ET84"/>
<keyword evidence="1" id="KW-0732">Signal</keyword>
<dbReference type="Proteomes" id="UP001233999">
    <property type="component" value="Unassembled WGS sequence"/>
</dbReference>
<proteinExistence type="predicted"/>
<reference evidence="2" key="1">
    <citation type="journal article" date="2023" name="IScience">
        <title>Live-bearing cockroach genome reveals convergent evolutionary mechanisms linked to viviparity in insects and beyond.</title>
        <authorList>
            <person name="Fouks B."/>
            <person name="Harrison M.C."/>
            <person name="Mikhailova A.A."/>
            <person name="Marchal E."/>
            <person name="English S."/>
            <person name="Carruthers M."/>
            <person name="Jennings E.C."/>
            <person name="Chiamaka E.L."/>
            <person name="Frigard R.A."/>
            <person name="Pippel M."/>
            <person name="Attardo G.M."/>
            <person name="Benoit J.B."/>
            <person name="Bornberg-Bauer E."/>
            <person name="Tobe S.S."/>
        </authorList>
    </citation>
    <scope>NUCLEOTIDE SEQUENCE</scope>
    <source>
        <strain evidence="2">Stay&amp;Tobe</strain>
    </source>
</reference>
<protein>
    <submittedName>
        <fullName evidence="2">Uncharacterized protein</fullName>
    </submittedName>
</protein>
<sequence>MKMIAALLCLAAATNAAAVLPLESSVVKSDRVGDNFSYSIHQNHGYAVSPDVKQVVPSVEVKEHQVVPTAYVAQPASVVPYAQQSYPSMLSLM</sequence>
<name>A0AAD8ET84_DIPPU</name>
<keyword evidence="3" id="KW-1185">Reference proteome</keyword>
<feature type="signal peptide" evidence="1">
    <location>
        <begin position="1"/>
        <end position="18"/>
    </location>
</feature>
<organism evidence="2 3">
    <name type="scientific">Diploptera punctata</name>
    <name type="common">Pacific beetle cockroach</name>
    <dbReference type="NCBI Taxonomy" id="6984"/>
    <lineage>
        <taxon>Eukaryota</taxon>
        <taxon>Metazoa</taxon>
        <taxon>Ecdysozoa</taxon>
        <taxon>Arthropoda</taxon>
        <taxon>Hexapoda</taxon>
        <taxon>Insecta</taxon>
        <taxon>Pterygota</taxon>
        <taxon>Neoptera</taxon>
        <taxon>Polyneoptera</taxon>
        <taxon>Dictyoptera</taxon>
        <taxon>Blattodea</taxon>
        <taxon>Blaberoidea</taxon>
        <taxon>Blaberidae</taxon>
        <taxon>Diplopterinae</taxon>
        <taxon>Diploptera</taxon>
    </lineage>
</organism>
<reference evidence="2" key="2">
    <citation type="submission" date="2023-05" db="EMBL/GenBank/DDBJ databases">
        <authorList>
            <person name="Fouks B."/>
        </authorList>
    </citation>
    <scope>NUCLEOTIDE SEQUENCE</scope>
    <source>
        <strain evidence="2">Stay&amp;Tobe</strain>
        <tissue evidence="2">Testes</tissue>
    </source>
</reference>
<feature type="chain" id="PRO_5042095691" evidence="1">
    <location>
        <begin position="19"/>
        <end position="93"/>
    </location>
</feature>
<evidence type="ECO:0000313" key="2">
    <source>
        <dbReference type="EMBL" id="KAJ9601229.1"/>
    </source>
</evidence>
<accession>A0AAD8ET84</accession>
<evidence type="ECO:0000256" key="1">
    <source>
        <dbReference type="SAM" id="SignalP"/>
    </source>
</evidence>
<evidence type="ECO:0000313" key="3">
    <source>
        <dbReference type="Proteomes" id="UP001233999"/>
    </source>
</evidence>
<dbReference type="EMBL" id="JASPKZ010000029">
    <property type="protein sequence ID" value="KAJ9601229.1"/>
    <property type="molecule type" value="Genomic_DNA"/>
</dbReference>
<comment type="caution">
    <text evidence="2">The sequence shown here is derived from an EMBL/GenBank/DDBJ whole genome shotgun (WGS) entry which is preliminary data.</text>
</comment>
<gene>
    <name evidence="2" type="ORF">L9F63_000609</name>
</gene>